<name>A0ACA9L3I6_9GLOM</name>
<gene>
    <name evidence="1" type="ORF">ACOLOM_LOCUS2991</name>
</gene>
<comment type="caution">
    <text evidence="1">The sequence shown here is derived from an EMBL/GenBank/DDBJ whole genome shotgun (WGS) entry which is preliminary data.</text>
</comment>
<dbReference type="EMBL" id="CAJVPT010004228">
    <property type="protein sequence ID" value="CAG8505642.1"/>
    <property type="molecule type" value="Genomic_DNA"/>
</dbReference>
<keyword evidence="2" id="KW-1185">Reference proteome</keyword>
<reference evidence="1" key="1">
    <citation type="submission" date="2021-06" db="EMBL/GenBank/DDBJ databases">
        <authorList>
            <person name="Kallberg Y."/>
            <person name="Tangrot J."/>
            <person name="Rosling A."/>
        </authorList>
    </citation>
    <scope>NUCLEOTIDE SEQUENCE</scope>
    <source>
        <strain evidence="1">CL356</strain>
    </source>
</reference>
<accession>A0ACA9L3I6</accession>
<proteinExistence type="predicted"/>
<organism evidence="1 2">
    <name type="scientific">Acaulospora colombiana</name>
    <dbReference type="NCBI Taxonomy" id="27376"/>
    <lineage>
        <taxon>Eukaryota</taxon>
        <taxon>Fungi</taxon>
        <taxon>Fungi incertae sedis</taxon>
        <taxon>Mucoromycota</taxon>
        <taxon>Glomeromycotina</taxon>
        <taxon>Glomeromycetes</taxon>
        <taxon>Diversisporales</taxon>
        <taxon>Acaulosporaceae</taxon>
        <taxon>Acaulospora</taxon>
    </lineage>
</organism>
<dbReference type="Proteomes" id="UP000789525">
    <property type="component" value="Unassembled WGS sequence"/>
</dbReference>
<evidence type="ECO:0000313" key="1">
    <source>
        <dbReference type="EMBL" id="CAG8505642.1"/>
    </source>
</evidence>
<evidence type="ECO:0000313" key="2">
    <source>
        <dbReference type="Proteomes" id="UP000789525"/>
    </source>
</evidence>
<protein>
    <submittedName>
        <fullName evidence="1">15185_t:CDS:1</fullName>
    </submittedName>
</protein>
<sequence>MARDLPAGWEERYDPRIERLGLPPPYQPEPSQSQQSAYVPDSNYGRGPQYTLPQQMGFGPTQPYQQTSYYPSGPPPPNYGVPPPNYQYPPQSQMPYESGQASFASPQDSGKKNKLKQGLAVAGAAGAGLIGGFFAGEAVESAKERFEDLRESVQELECEKECDYDSYDFDD</sequence>